<dbReference type="Pfam" id="PF00437">
    <property type="entry name" value="T2SSE"/>
    <property type="match status" value="1"/>
</dbReference>
<evidence type="ECO:0000256" key="2">
    <source>
        <dbReference type="ARBA" id="ARBA00022741"/>
    </source>
</evidence>
<comment type="similarity">
    <text evidence="1">Belongs to the GSP E family.</text>
</comment>
<dbReference type="SMART" id="SM00382">
    <property type="entry name" value="AAA"/>
    <property type="match status" value="1"/>
</dbReference>
<keyword evidence="4" id="KW-0597">Phosphoprotein</keyword>
<dbReference type="AlphaFoldDB" id="A0A4R6G073"/>
<dbReference type="PANTHER" id="PTHR30258">
    <property type="entry name" value="TYPE II SECRETION SYSTEM PROTEIN GSPE-RELATED"/>
    <property type="match status" value="1"/>
</dbReference>
<dbReference type="SMART" id="SM00448">
    <property type="entry name" value="REC"/>
    <property type="match status" value="1"/>
</dbReference>
<dbReference type="InterPro" id="IPR037257">
    <property type="entry name" value="T2SS_E_N_sf"/>
</dbReference>
<evidence type="ECO:0000313" key="6">
    <source>
        <dbReference type="EMBL" id="TDN87689.1"/>
    </source>
</evidence>
<dbReference type="Proteomes" id="UP000294737">
    <property type="component" value="Unassembled WGS sequence"/>
</dbReference>
<dbReference type="GO" id="GO:0005524">
    <property type="term" value="F:ATP binding"/>
    <property type="evidence" value="ECO:0007669"/>
    <property type="project" value="UniProtKB-KW"/>
</dbReference>
<dbReference type="SUPFAM" id="SSF52172">
    <property type="entry name" value="CheY-like"/>
    <property type="match status" value="1"/>
</dbReference>
<dbReference type="InterPro" id="IPR007831">
    <property type="entry name" value="T2SS_GspE_N"/>
</dbReference>
<gene>
    <name evidence="6" type="ORF">EV677_2946</name>
</gene>
<dbReference type="PANTHER" id="PTHR30258:SF1">
    <property type="entry name" value="PROTEIN TRANSPORT PROTEIN HOFB HOMOLOG"/>
    <property type="match status" value="1"/>
</dbReference>
<dbReference type="CDD" id="cd17569">
    <property type="entry name" value="REC_HupR-like"/>
    <property type="match status" value="1"/>
</dbReference>
<comment type="caution">
    <text evidence="6">The sequence shown here is derived from an EMBL/GenBank/DDBJ whole genome shotgun (WGS) entry which is preliminary data.</text>
</comment>
<organism evidence="6 7">
    <name type="scientific">Herminiimonas fonticola</name>
    <dbReference type="NCBI Taxonomy" id="303380"/>
    <lineage>
        <taxon>Bacteria</taxon>
        <taxon>Pseudomonadati</taxon>
        <taxon>Pseudomonadota</taxon>
        <taxon>Betaproteobacteria</taxon>
        <taxon>Burkholderiales</taxon>
        <taxon>Oxalobacteraceae</taxon>
        <taxon>Herminiimonas</taxon>
    </lineage>
</organism>
<dbReference type="InterPro" id="IPR027417">
    <property type="entry name" value="P-loop_NTPase"/>
</dbReference>
<dbReference type="GO" id="GO:0000160">
    <property type="term" value="P:phosphorelay signal transduction system"/>
    <property type="evidence" value="ECO:0007669"/>
    <property type="project" value="InterPro"/>
</dbReference>
<dbReference type="GO" id="GO:0016887">
    <property type="term" value="F:ATP hydrolysis activity"/>
    <property type="evidence" value="ECO:0007669"/>
    <property type="project" value="TreeGrafter"/>
</dbReference>
<dbReference type="GO" id="GO:0005886">
    <property type="term" value="C:plasma membrane"/>
    <property type="evidence" value="ECO:0007669"/>
    <property type="project" value="TreeGrafter"/>
</dbReference>
<proteinExistence type="inferred from homology"/>
<dbReference type="InterPro" id="IPR003593">
    <property type="entry name" value="AAA+_ATPase"/>
</dbReference>
<dbReference type="InterPro" id="IPR001482">
    <property type="entry name" value="T2SS/T4SS_dom"/>
</dbReference>
<dbReference type="Pfam" id="PF00072">
    <property type="entry name" value="Response_reg"/>
    <property type="match status" value="1"/>
</dbReference>
<dbReference type="InterPro" id="IPR001789">
    <property type="entry name" value="Sig_transdc_resp-reg_receiver"/>
</dbReference>
<dbReference type="SUPFAM" id="SSF52540">
    <property type="entry name" value="P-loop containing nucleoside triphosphate hydrolases"/>
    <property type="match status" value="1"/>
</dbReference>
<dbReference type="Pfam" id="PF05157">
    <property type="entry name" value="MshEN"/>
    <property type="match status" value="1"/>
</dbReference>
<dbReference type="RefSeq" id="WP_112993198.1">
    <property type="nucleotide sequence ID" value="NZ_PTLZ01000006.1"/>
</dbReference>
<dbReference type="PROSITE" id="PS50110">
    <property type="entry name" value="RESPONSE_REGULATORY"/>
    <property type="match status" value="1"/>
</dbReference>
<dbReference type="InterPro" id="IPR011006">
    <property type="entry name" value="CheY-like_superfamily"/>
</dbReference>
<evidence type="ECO:0000313" key="7">
    <source>
        <dbReference type="Proteomes" id="UP000294737"/>
    </source>
</evidence>
<keyword evidence="7" id="KW-1185">Reference proteome</keyword>
<dbReference type="EMBL" id="SNWF01000009">
    <property type="protein sequence ID" value="TDN87689.1"/>
    <property type="molecule type" value="Genomic_DNA"/>
</dbReference>
<evidence type="ECO:0000256" key="4">
    <source>
        <dbReference type="PROSITE-ProRule" id="PRU00169"/>
    </source>
</evidence>
<dbReference type="OrthoDB" id="5289285at2"/>
<dbReference type="Gene3D" id="3.30.450.90">
    <property type="match status" value="1"/>
</dbReference>
<feature type="domain" description="Response regulatory" evidence="5">
    <location>
        <begin position="25"/>
        <end position="140"/>
    </location>
</feature>
<feature type="modified residue" description="4-aspartylphosphate" evidence="4">
    <location>
        <position position="74"/>
    </location>
</feature>
<dbReference type="FunFam" id="3.30.450.90:FF:000001">
    <property type="entry name" value="Type II secretion system ATPase GspE"/>
    <property type="match status" value="1"/>
</dbReference>
<keyword evidence="2" id="KW-0547">Nucleotide-binding</keyword>
<dbReference type="Gene3D" id="3.40.50.2300">
    <property type="match status" value="1"/>
</dbReference>
<protein>
    <submittedName>
        <fullName evidence="6">Type II secretory ATPase GspE/PulE/Tfp pilus assembly ATPase PilB-like protein</fullName>
    </submittedName>
</protein>
<dbReference type="Gene3D" id="3.40.50.300">
    <property type="entry name" value="P-loop containing nucleotide triphosphate hydrolases"/>
    <property type="match status" value="1"/>
</dbReference>
<name>A0A4R6G073_9BURK</name>
<evidence type="ECO:0000259" key="5">
    <source>
        <dbReference type="PROSITE" id="PS50110"/>
    </source>
</evidence>
<dbReference type="PROSITE" id="PS00662">
    <property type="entry name" value="T2SP_E"/>
    <property type="match status" value="1"/>
</dbReference>
<dbReference type="SUPFAM" id="SSF160246">
    <property type="entry name" value="EspE N-terminal domain-like"/>
    <property type="match status" value="1"/>
</dbReference>
<sequence>MNYGHLFTGEPASPGNTVAPKPRYRILLVDDEINVLSALRRVFHQENYEVVCCDSPERALTLLEGESFQLVISDYMMPTMNGGDFLQKVRLIQPDMIRIMLTGHADVNAVVAAMKTGAVYKFILKPWNDEDLRVTAALGIEQYELKQKNRSLQRELQDKVVRENEQLLELGASSRGQLAIMLHKHGLLSTQQVQELMRLLQQTQRKDATIKLIVERGWVAERAIHDVLTRELLIQQVTLNEFSVDLAVAVLVPANLCRRHLILPLKVEGKRLTLAMADPLDAGLLNDLRFITGLELVPVLATMAAIQNKLEEIHQSDDASLEDLEANFESSDPYEGIEIVLDDDERMQPLEDLLQGSDEPPAIRLVNSILLEAIRLGASDIHIQPRAKNVMVRLRIDGVLVDKMQVPHSMHQSLVSRIKVMAELDISERRRPQDGRLAVKTSSRAVDLRISTLPTINGEKIVMRILDRNSAVLKMDALGFGPENLARLRHASDKPQGIVLATGPTGSGKTTTLYSLLQSSATPDKNYITIEDPVEYYLDAAGQVLVREKIGLTFPLILRAILRQDPDVLLVGEIRDLETAEVAFHAALTGHQVFSTLHTNSSIATLSRLADLGMKPFVIATAIEAIIAQRLVRQICDCCRAPIEPNPEILQRLGGRFSGEAMQAYKGTGCSVCHQTGYKGRIGLYEVLVPDDHLRHLIASSAAITEVTRYASEQGFTTLRDDAYCKVQSGLTSLEEVFRVLGPE</sequence>
<reference evidence="6 7" key="1">
    <citation type="submission" date="2019-03" db="EMBL/GenBank/DDBJ databases">
        <title>Genomic Encyclopedia of Type Strains, Phase IV (KMG-IV): sequencing the most valuable type-strain genomes for metagenomic binning, comparative biology and taxonomic classification.</title>
        <authorList>
            <person name="Goeker M."/>
        </authorList>
    </citation>
    <scope>NUCLEOTIDE SEQUENCE [LARGE SCALE GENOMIC DNA]</scope>
    <source>
        <strain evidence="6 7">DSM 18555</strain>
    </source>
</reference>
<evidence type="ECO:0000256" key="1">
    <source>
        <dbReference type="ARBA" id="ARBA00006611"/>
    </source>
</evidence>
<dbReference type="Gene3D" id="3.30.300.160">
    <property type="entry name" value="Type II secretion system, protein E, N-terminal domain"/>
    <property type="match status" value="1"/>
</dbReference>
<dbReference type="CDD" id="cd01129">
    <property type="entry name" value="PulE-GspE-like"/>
    <property type="match status" value="1"/>
</dbReference>
<keyword evidence="3" id="KW-0067">ATP-binding</keyword>
<accession>A0A4R6G073</accession>
<evidence type="ECO:0000256" key="3">
    <source>
        <dbReference type="ARBA" id="ARBA00022840"/>
    </source>
</evidence>